<dbReference type="CDD" id="cd04301">
    <property type="entry name" value="NAT_SF"/>
    <property type="match status" value="1"/>
</dbReference>
<gene>
    <name evidence="2" type="ORF">P9847_08380</name>
</gene>
<dbReference type="RefSeq" id="WP_328276933.1">
    <property type="nucleotide sequence ID" value="NZ_JARTLD010000023.1"/>
</dbReference>
<name>A0ABU6PR22_9BACL</name>
<dbReference type="SUPFAM" id="SSF55729">
    <property type="entry name" value="Acyl-CoA N-acyltransferases (Nat)"/>
    <property type="match status" value="1"/>
</dbReference>
<dbReference type="InterPro" id="IPR016181">
    <property type="entry name" value="Acyl_CoA_acyltransferase"/>
</dbReference>
<dbReference type="GO" id="GO:0016746">
    <property type="term" value="F:acyltransferase activity"/>
    <property type="evidence" value="ECO:0007669"/>
    <property type="project" value="UniProtKB-KW"/>
</dbReference>
<dbReference type="Proteomes" id="UP001343257">
    <property type="component" value="Unassembled WGS sequence"/>
</dbReference>
<dbReference type="Pfam" id="PF00583">
    <property type="entry name" value="Acetyltransf_1"/>
    <property type="match status" value="1"/>
</dbReference>
<reference evidence="2 3" key="1">
    <citation type="submission" date="2023-03" db="EMBL/GenBank/DDBJ databases">
        <title>Bacillus Genome Sequencing.</title>
        <authorList>
            <person name="Dunlap C."/>
        </authorList>
    </citation>
    <scope>NUCLEOTIDE SEQUENCE [LARGE SCALE GENOMIC DNA]</scope>
    <source>
        <strain evidence="2 3">NRS-52</strain>
    </source>
</reference>
<dbReference type="EMBL" id="JARTLD010000023">
    <property type="protein sequence ID" value="MED5017325.1"/>
    <property type="molecule type" value="Genomic_DNA"/>
</dbReference>
<keyword evidence="2" id="KW-0012">Acyltransferase</keyword>
<evidence type="ECO:0000259" key="1">
    <source>
        <dbReference type="PROSITE" id="PS51186"/>
    </source>
</evidence>
<dbReference type="PROSITE" id="PS51186">
    <property type="entry name" value="GNAT"/>
    <property type="match status" value="1"/>
</dbReference>
<evidence type="ECO:0000313" key="2">
    <source>
        <dbReference type="EMBL" id="MED5017325.1"/>
    </source>
</evidence>
<comment type="caution">
    <text evidence="2">The sequence shown here is derived from an EMBL/GenBank/DDBJ whole genome shotgun (WGS) entry which is preliminary data.</text>
</comment>
<keyword evidence="2" id="KW-0808">Transferase</keyword>
<accession>A0ABU6PR22</accession>
<keyword evidence="3" id="KW-1185">Reference proteome</keyword>
<evidence type="ECO:0000313" key="3">
    <source>
        <dbReference type="Proteomes" id="UP001343257"/>
    </source>
</evidence>
<dbReference type="Gene3D" id="3.40.630.30">
    <property type="match status" value="1"/>
</dbReference>
<dbReference type="EC" id="2.3.1.-" evidence="2"/>
<protein>
    <submittedName>
        <fullName evidence="2">GNAT family N-acetyltransferase</fullName>
        <ecNumber evidence="2">2.3.1.-</ecNumber>
    </submittedName>
</protein>
<proteinExistence type="predicted"/>
<feature type="domain" description="N-acetyltransferase" evidence="1">
    <location>
        <begin position="38"/>
        <end position="190"/>
    </location>
</feature>
<dbReference type="InterPro" id="IPR000182">
    <property type="entry name" value="GNAT_dom"/>
</dbReference>
<sequence>MKKDDIDEKMMHNITVNYARKGSLRLITIHEAAFADKSKMRNLLELYKYDFSEFDPEDDVNENGLYEYRYLDHYWTEDGRYPFLLRVDGKLAGLALIRRHHHPGHESAYEMAEFFVLKKYRRTGMGRVAATELFDRFPGTWKVAVMESNRPAKLFWQKIIAQYAQSNYRETREEDWEGPVFIFSSGTARE</sequence>
<organism evidence="2 3">
    <name type="scientific">Paenibacillus chibensis</name>
    <dbReference type="NCBI Taxonomy" id="59846"/>
    <lineage>
        <taxon>Bacteria</taxon>
        <taxon>Bacillati</taxon>
        <taxon>Bacillota</taxon>
        <taxon>Bacilli</taxon>
        <taxon>Bacillales</taxon>
        <taxon>Paenibacillaceae</taxon>
        <taxon>Paenibacillus</taxon>
    </lineage>
</organism>